<keyword evidence="2" id="KW-0963">Cytoplasm</keyword>
<dbReference type="Gene3D" id="1.10.8.270">
    <property type="entry name" value="putative rabgap domain of human tbc1 domain family member 14 like domains"/>
    <property type="match status" value="1"/>
</dbReference>
<feature type="region of interest" description="Disordered" evidence="6">
    <location>
        <begin position="71"/>
        <end position="92"/>
    </location>
</feature>
<dbReference type="STRING" id="448386.A0A2V3J087"/>
<dbReference type="SMART" id="SM00164">
    <property type="entry name" value="TBC"/>
    <property type="match status" value="1"/>
</dbReference>
<reference evidence="8 9" key="1">
    <citation type="journal article" date="2018" name="Mol. Biol. Evol.">
        <title>Analysis of the draft genome of the red seaweed Gracilariopsis chorda provides insights into genome size evolution in Rhodophyta.</title>
        <authorList>
            <person name="Lee J."/>
            <person name="Yang E.C."/>
            <person name="Graf L."/>
            <person name="Yang J.H."/>
            <person name="Qiu H."/>
            <person name="Zel Zion U."/>
            <person name="Chan C.X."/>
            <person name="Stephens T.G."/>
            <person name="Weber A.P.M."/>
            <person name="Boo G.H."/>
            <person name="Boo S.M."/>
            <person name="Kim K.M."/>
            <person name="Shin Y."/>
            <person name="Jung M."/>
            <person name="Lee S.J."/>
            <person name="Yim H.S."/>
            <person name="Lee J.H."/>
            <person name="Bhattacharya D."/>
            <person name="Yoon H.S."/>
        </authorList>
    </citation>
    <scope>NUCLEOTIDE SEQUENCE [LARGE SCALE GENOMIC DNA]</scope>
    <source>
        <strain evidence="8 9">SKKU-2015</strain>
        <tissue evidence="8">Whole body</tissue>
    </source>
</reference>
<dbReference type="FunFam" id="1.10.8.270:FF:000035">
    <property type="entry name" value="Cell cycle arrest protein BUB2"/>
    <property type="match status" value="1"/>
</dbReference>
<dbReference type="PROSITE" id="PS50086">
    <property type="entry name" value="TBC_RABGAP"/>
    <property type="match status" value="1"/>
</dbReference>
<dbReference type="AlphaFoldDB" id="A0A2V3J087"/>
<feature type="domain" description="Rab-GAP TBC" evidence="7">
    <location>
        <begin position="48"/>
        <end position="231"/>
    </location>
</feature>
<keyword evidence="9" id="KW-1185">Reference proteome</keyword>
<dbReference type="Pfam" id="PF00566">
    <property type="entry name" value="RabGAP-TBC"/>
    <property type="match status" value="1"/>
</dbReference>
<evidence type="ECO:0000256" key="1">
    <source>
        <dbReference type="ARBA" id="ARBA00004245"/>
    </source>
</evidence>
<dbReference type="GO" id="GO:0005856">
    <property type="term" value="C:cytoskeleton"/>
    <property type="evidence" value="ECO:0007669"/>
    <property type="project" value="UniProtKB-SubCell"/>
</dbReference>
<comment type="similarity">
    <text evidence="5">Belongs to the BUB2 family.</text>
</comment>
<feature type="compositionally biased region" description="Basic and acidic residues" evidence="6">
    <location>
        <begin position="80"/>
        <end position="92"/>
    </location>
</feature>
<evidence type="ECO:0000313" key="8">
    <source>
        <dbReference type="EMBL" id="PXF47798.1"/>
    </source>
</evidence>
<dbReference type="EMBL" id="NBIV01000020">
    <property type="protein sequence ID" value="PXF47798.1"/>
    <property type="molecule type" value="Genomic_DNA"/>
</dbReference>
<accession>A0A2V3J087</accession>
<comment type="subcellular location">
    <subcellularLocation>
        <location evidence="1">Cytoplasm</location>
        <location evidence="1">Cytoskeleton</location>
    </subcellularLocation>
</comment>
<gene>
    <name evidence="8" type="ORF">BWQ96_02480</name>
</gene>
<keyword evidence="4" id="KW-0131">Cell cycle</keyword>
<evidence type="ECO:0000313" key="9">
    <source>
        <dbReference type="Proteomes" id="UP000247409"/>
    </source>
</evidence>
<protein>
    <submittedName>
        <fullName evidence="8">Putative mitotic check point protein BUB2</fullName>
    </submittedName>
</protein>
<dbReference type="OrthoDB" id="10263206at2759"/>
<evidence type="ECO:0000256" key="4">
    <source>
        <dbReference type="ARBA" id="ARBA00023306"/>
    </source>
</evidence>
<dbReference type="PANTHER" id="PTHR22957">
    <property type="entry name" value="TBC1 DOMAIN FAMILY MEMBER GTPASE-ACTIVATING PROTEIN"/>
    <property type="match status" value="1"/>
</dbReference>
<dbReference type="PANTHER" id="PTHR22957:SF263">
    <property type="entry name" value="MITOTIC CHECK POINT PROTEIN BUB2"/>
    <property type="match status" value="1"/>
</dbReference>
<name>A0A2V3J087_9FLOR</name>
<dbReference type="GO" id="GO:0005096">
    <property type="term" value="F:GTPase activator activity"/>
    <property type="evidence" value="ECO:0007669"/>
    <property type="project" value="TreeGrafter"/>
</dbReference>
<dbReference type="Proteomes" id="UP000247409">
    <property type="component" value="Unassembled WGS sequence"/>
</dbReference>
<dbReference type="SUPFAM" id="SSF47923">
    <property type="entry name" value="Ypt/Rab-GAP domain of gyp1p"/>
    <property type="match status" value="2"/>
</dbReference>
<evidence type="ECO:0000256" key="2">
    <source>
        <dbReference type="ARBA" id="ARBA00022490"/>
    </source>
</evidence>
<feature type="region of interest" description="Disordered" evidence="6">
    <location>
        <begin position="330"/>
        <end position="361"/>
    </location>
</feature>
<dbReference type="InterPro" id="IPR035969">
    <property type="entry name" value="Rab-GAP_TBC_sf"/>
</dbReference>
<keyword evidence="3" id="KW-0206">Cytoskeleton</keyword>
<evidence type="ECO:0000259" key="7">
    <source>
        <dbReference type="PROSITE" id="PS50086"/>
    </source>
</evidence>
<organism evidence="8 9">
    <name type="scientific">Gracilariopsis chorda</name>
    <dbReference type="NCBI Taxonomy" id="448386"/>
    <lineage>
        <taxon>Eukaryota</taxon>
        <taxon>Rhodophyta</taxon>
        <taxon>Florideophyceae</taxon>
        <taxon>Rhodymeniophycidae</taxon>
        <taxon>Gracilariales</taxon>
        <taxon>Gracilariaceae</taxon>
        <taxon>Gracilariopsis</taxon>
    </lineage>
</organism>
<sequence>MGVENDALRERYQGVLSSKNQTDIDTLRRLVLLEGLPNDANKLNTVEFGRCSLRGIVWKALLGVGPVDPSEYSSLVRKGPSSEDSRVREDARRTFSKSDDFTTRVPTEKIIRLLNAYVWSCDNQRGIYAQSMSLLAAPFLYVMPEPDAFHCFRIFLERKVPSYVKRYSGARYGCELLEKCLMATHPTLHQLFTRHGLNPEVYAFPSISSLGACVQPMSDTVRLWDIQLAYGVHMHILFTLARLHLASDTIIETARNSSSTPLITRELEQGLGLDAETVLARAVPLVALLEPSLYKKLVAHSVRLPDDSLATTQREAPLDKRMLERLDLIRTMRSPLPSSPPSESPQGDQERLEASCEDEGS</sequence>
<dbReference type="InterPro" id="IPR000195">
    <property type="entry name" value="Rab-GAP-TBC_dom"/>
</dbReference>
<evidence type="ECO:0000256" key="5">
    <source>
        <dbReference type="ARBA" id="ARBA00061049"/>
    </source>
</evidence>
<comment type="caution">
    <text evidence="8">The sequence shown here is derived from an EMBL/GenBank/DDBJ whole genome shotgun (WGS) entry which is preliminary data.</text>
</comment>
<proteinExistence type="inferred from homology"/>
<evidence type="ECO:0000256" key="3">
    <source>
        <dbReference type="ARBA" id="ARBA00023212"/>
    </source>
</evidence>
<dbReference type="Gene3D" id="1.10.472.80">
    <property type="entry name" value="Ypt/Rab-GAP domain of gyp1p, domain 3"/>
    <property type="match status" value="1"/>
</dbReference>
<evidence type="ECO:0000256" key="6">
    <source>
        <dbReference type="SAM" id="MobiDB-lite"/>
    </source>
</evidence>